<protein>
    <recommendedName>
        <fullName evidence="4">Small ribosomal subunit protein eS6</fullName>
    </recommendedName>
</protein>
<dbReference type="EMBL" id="DTAI01000204">
    <property type="protein sequence ID" value="HGN37244.1"/>
    <property type="molecule type" value="Genomic_DNA"/>
</dbReference>
<dbReference type="InterPro" id="IPR020924">
    <property type="entry name" value="Ribosomal_eS6_arc"/>
</dbReference>
<proteinExistence type="inferred from homology"/>
<evidence type="ECO:0000313" key="6">
    <source>
        <dbReference type="EMBL" id="HGQ18951.1"/>
    </source>
</evidence>
<reference evidence="6" key="1">
    <citation type="journal article" date="2020" name="mSystems">
        <title>Genome- and Community-Level Interaction Insights into Carbon Utilization and Element Cycling Functions of Hydrothermarchaeota in Hydrothermal Sediment.</title>
        <authorList>
            <person name="Zhou Z."/>
            <person name="Liu Y."/>
            <person name="Xu W."/>
            <person name="Pan J."/>
            <person name="Luo Z.H."/>
            <person name="Li M."/>
        </authorList>
    </citation>
    <scope>NUCLEOTIDE SEQUENCE [LARGE SCALE GENOMIC DNA]</scope>
    <source>
        <strain evidence="5">SpSt-618</strain>
        <strain evidence="6">SpSt-657</strain>
    </source>
</reference>
<evidence type="ECO:0000256" key="4">
    <source>
        <dbReference type="HAMAP-Rule" id="MF_00512"/>
    </source>
</evidence>
<organism evidence="6">
    <name type="scientific">Ignisphaera aggregans</name>
    <dbReference type="NCBI Taxonomy" id="334771"/>
    <lineage>
        <taxon>Archaea</taxon>
        <taxon>Thermoproteota</taxon>
        <taxon>Thermoprotei</taxon>
        <taxon>Desulfurococcales</taxon>
        <taxon>Desulfurococcaceae</taxon>
        <taxon>Ignisphaera</taxon>
    </lineage>
</organism>
<dbReference type="PANTHER" id="PTHR11502">
    <property type="entry name" value="40S RIBOSOMAL PROTEIN S6"/>
    <property type="match status" value="1"/>
</dbReference>
<dbReference type="InterPro" id="IPR001377">
    <property type="entry name" value="Ribosomal_eS6"/>
</dbReference>
<dbReference type="GO" id="GO:0005840">
    <property type="term" value="C:ribosome"/>
    <property type="evidence" value="ECO:0007669"/>
    <property type="project" value="UniProtKB-KW"/>
</dbReference>
<gene>
    <name evidence="4" type="primary">rps6e</name>
    <name evidence="5" type="ORF">ENT87_06825</name>
    <name evidence="6" type="ORF">ENU30_08285</name>
</gene>
<dbReference type="GO" id="GO:1990904">
    <property type="term" value="C:ribonucleoprotein complex"/>
    <property type="evidence" value="ECO:0007669"/>
    <property type="project" value="UniProtKB-KW"/>
</dbReference>
<dbReference type="AlphaFoldDB" id="A0A7J3JSH8"/>
<evidence type="ECO:0000313" key="5">
    <source>
        <dbReference type="EMBL" id="HGN37244.1"/>
    </source>
</evidence>
<keyword evidence="2 4" id="KW-0689">Ribosomal protein</keyword>
<dbReference type="EMBL" id="DTBZ01000155">
    <property type="protein sequence ID" value="HGQ18951.1"/>
    <property type="molecule type" value="Genomic_DNA"/>
</dbReference>
<evidence type="ECO:0000256" key="2">
    <source>
        <dbReference type="ARBA" id="ARBA00022980"/>
    </source>
</evidence>
<dbReference type="PROSITE" id="PS00578">
    <property type="entry name" value="RIBOSOMAL_S6E"/>
    <property type="match status" value="1"/>
</dbReference>
<dbReference type="HAMAP" id="MF_00512">
    <property type="entry name" value="Ribosomal_eS6"/>
    <property type="match status" value="1"/>
</dbReference>
<evidence type="ECO:0000256" key="3">
    <source>
        <dbReference type="ARBA" id="ARBA00023274"/>
    </source>
</evidence>
<comment type="caution">
    <text evidence="6">The sequence shown here is derived from an EMBL/GenBank/DDBJ whole genome shotgun (WGS) entry which is preliminary data.</text>
</comment>
<dbReference type="Pfam" id="PF01092">
    <property type="entry name" value="Ribosomal_S6e"/>
    <property type="match status" value="1"/>
</dbReference>
<dbReference type="InterPro" id="IPR018282">
    <property type="entry name" value="Ribosomal_eS6_CS"/>
</dbReference>
<sequence>MPEFKLVISDPRVKNLRIVPVKVVGSESLEYTDVHKEQRELARVKLNPALIKLLNPELGVVIVRIWKNRASREKVNLTARVVEDASVDTQTAMVPMAFMRERLGASEAIGEVFRAPAFQIRIAGSTYQSLIGLKIGERIDGRIVGLPNIRLEIRGGSDLAGFPMRVDVAGPVKKYVLLSQGPGFRPKEDGEKRRKLIRGNTISEDIVQINTVIV</sequence>
<comment type="similarity">
    <text evidence="1 4">Belongs to the eukaryotic ribosomal protein eS6 family.</text>
</comment>
<name>A0A7J3JSH8_9CREN</name>
<dbReference type="SMART" id="SM01405">
    <property type="entry name" value="Ribosomal_S6e"/>
    <property type="match status" value="1"/>
</dbReference>
<evidence type="ECO:0000256" key="1">
    <source>
        <dbReference type="ARBA" id="ARBA00009312"/>
    </source>
</evidence>
<dbReference type="NCBIfam" id="NF003292">
    <property type="entry name" value="PRK04290.1-1"/>
    <property type="match status" value="1"/>
</dbReference>
<accession>A0A7J3JSH8</accession>
<dbReference type="GO" id="GO:0003735">
    <property type="term" value="F:structural constituent of ribosome"/>
    <property type="evidence" value="ECO:0007669"/>
    <property type="project" value="InterPro"/>
</dbReference>
<dbReference type="GO" id="GO:0006412">
    <property type="term" value="P:translation"/>
    <property type="evidence" value="ECO:0007669"/>
    <property type="project" value="UniProtKB-UniRule"/>
</dbReference>
<keyword evidence="3 4" id="KW-0687">Ribonucleoprotein</keyword>